<reference evidence="3 4" key="1">
    <citation type="submission" date="2015-09" db="EMBL/GenBank/DDBJ databases">
        <title>Draft genome sequence of Kouleothrix aurantiaca JCM 19913.</title>
        <authorList>
            <person name="Hemp J."/>
        </authorList>
    </citation>
    <scope>NUCLEOTIDE SEQUENCE [LARGE SCALE GENOMIC DNA]</scope>
    <source>
        <strain evidence="3 4">COM-B</strain>
    </source>
</reference>
<comment type="caution">
    <text evidence="3">The sequence shown here is derived from an EMBL/GenBank/DDBJ whole genome shotgun (WGS) entry which is preliminary data.</text>
</comment>
<dbReference type="InterPro" id="IPR013785">
    <property type="entry name" value="Aldolase_TIM"/>
</dbReference>
<dbReference type="EMBL" id="LJCR01002129">
    <property type="protein sequence ID" value="KPV49194.1"/>
    <property type="molecule type" value="Genomic_DNA"/>
</dbReference>
<dbReference type="Pfam" id="PF00701">
    <property type="entry name" value="DHDPS"/>
    <property type="match status" value="1"/>
</dbReference>
<keyword evidence="1 3" id="KW-0456">Lyase</keyword>
<dbReference type="SMART" id="SM01130">
    <property type="entry name" value="DHDPS"/>
    <property type="match status" value="1"/>
</dbReference>
<accession>A0A0P9D9J9</accession>
<name>A0A0P9D9J9_9CHLR</name>
<dbReference type="GO" id="GO:0008840">
    <property type="term" value="F:4-hydroxy-tetrahydrodipicolinate synthase activity"/>
    <property type="evidence" value="ECO:0007669"/>
    <property type="project" value="TreeGrafter"/>
</dbReference>
<dbReference type="PANTHER" id="PTHR12128:SF67">
    <property type="entry name" value="BLR3884 PROTEIN"/>
    <property type="match status" value="1"/>
</dbReference>
<gene>
    <name evidence="3" type="ORF">SE17_33995</name>
</gene>
<proteinExistence type="predicted"/>
<evidence type="ECO:0000313" key="4">
    <source>
        <dbReference type="Proteomes" id="UP000050509"/>
    </source>
</evidence>
<dbReference type="SUPFAM" id="SSF51569">
    <property type="entry name" value="Aldolase"/>
    <property type="match status" value="1"/>
</dbReference>
<dbReference type="AlphaFoldDB" id="A0A0P9D9J9"/>
<protein>
    <submittedName>
        <fullName evidence="3">Lyase</fullName>
    </submittedName>
</protein>
<evidence type="ECO:0000256" key="1">
    <source>
        <dbReference type="ARBA" id="ARBA00023239"/>
    </source>
</evidence>
<evidence type="ECO:0000313" key="3">
    <source>
        <dbReference type="EMBL" id="KPV49194.1"/>
    </source>
</evidence>
<evidence type="ECO:0000256" key="2">
    <source>
        <dbReference type="ARBA" id="ARBA00023270"/>
    </source>
</evidence>
<keyword evidence="2" id="KW-0704">Schiff base</keyword>
<dbReference type="Gene3D" id="3.20.20.70">
    <property type="entry name" value="Aldolase class I"/>
    <property type="match status" value="1"/>
</dbReference>
<feature type="non-terminal residue" evidence="3">
    <location>
        <position position="163"/>
    </location>
</feature>
<dbReference type="PANTHER" id="PTHR12128">
    <property type="entry name" value="DIHYDRODIPICOLINATE SYNTHASE"/>
    <property type="match status" value="1"/>
</dbReference>
<dbReference type="PROSITE" id="PS00665">
    <property type="entry name" value="DHDPS_1"/>
    <property type="match status" value="1"/>
</dbReference>
<sequence>MPELFAASLTPFTSPTGDVDHEWIPKHLRWLEANGADGVVPCGTTGEGPSLALSERKAVIDTVLKHRGKLRVIAGTGCVALPETIEATRYALEQGADAALVIPPYYFKNPSDAGLLAFYRAVCDALPAGGKIMLYHIPPVSQIAIPAAVIAGLLESHPGAIYG</sequence>
<dbReference type="InterPro" id="IPR020624">
    <property type="entry name" value="Schiff_base-form_aldolases_CS"/>
</dbReference>
<dbReference type="Proteomes" id="UP000050509">
    <property type="component" value="Unassembled WGS sequence"/>
</dbReference>
<dbReference type="CDD" id="cd00408">
    <property type="entry name" value="DHDPS-like"/>
    <property type="match status" value="1"/>
</dbReference>
<dbReference type="InterPro" id="IPR002220">
    <property type="entry name" value="DapA-like"/>
</dbReference>
<dbReference type="PRINTS" id="PR00146">
    <property type="entry name" value="DHPICSNTHASE"/>
</dbReference>
<organism evidence="3 4">
    <name type="scientific">Kouleothrix aurantiaca</name>
    <dbReference type="NCBI Taxonomy" id="186479"/>
    <lineage>
        <taxon>Bacteria</taxon>
        <taxon>Bacillati</taxon>
        <taxon>Chloroflexota</taxon>
        <taxon>Chloroflexia</taxon>
        <taxon>Chloroflexales</taxon>
        <taxon>Roseiflexineae</taxon>
        <taxon>Roseiflexaceae</taxon>
        <taxon>Kouleothrix</taxon>
    </lineage>
</organism>
<keyword evidence="4" id="KW-1185">Reference proteome</keyword>